<reference evidence="1" key="1">
    <citation type="submission" date="2015-07" db="EMBL/GenBank/DDBJ databases">
        <title>Adaptation to a free-living lifestyle via gene acquisitions in the diplomonad Trepomonas sp. PC1.</title>
        <authorList>
            <person name="Xu F."/>
            <person name="Jerlstrom-Hultqvist J."/>
            <person name="Kolisko M."/>
            <person name="Simpson A.G.B."/>
            <person name="Roger A.J."/>
            <person name="Svard S.G."/>
            <person name="Andersson J.O."/>
        </authorList>
    </citation>
    <scope>NUCLEOTIDE SEQUENCE</scope>
    <source>
        <strain evidence="1">PC1</strain>
    </source>
</reference>
<gene>
    <name evidence="1" type="ORF">TPC1_10903</name>
</gene>
<evidence type="ECO:0000313" key="1">
    <source>
        <dbReference type="EMBL" id="JAP95930.1"/>
    </source>
</evidence>
<proteinExistence type="predicted"/>
<organism evidence="1">
    <name type="scientific">Trepomonas sp. PC1</name>
    <dbReference type="NCBI Taxonomy" id="1076344"/>
    <lineage>
        <taxon>Eukaryota</taxon>
        <taxon>Metamonada</taxon>
        <taxon>Diplomonadida</taxon>
        <taxon>Hexamitidae</taxon>
        <taxon>Hexamitinae</taxon>
        <taxon>Trepomonas</taxon>
    </lineage>
</organism>
<protein>
    <submittedName>
        <fullName evidence="1">Uncharacterized protein</fullName>
    </submittedName>
</protein>
<dbReference type="AlphaFoldDB" id="A0A146KGN1"/>
<accession>A0A146KGN1</accession>
<dbReference type="EMBL" id="GDID01000676">
    <property type="protein sequence ID" value="JAP95930.1"/>
    <property type="molecule type" value="Transcribed_RNA"/>
</dbReference>
<feature type="non-terminal residue" evidence="1">
    <location>
        <position position="1"/>
    </location>
</feature>
<sequence length="245" mass="29279">KSPTRAIQSEIDARQTNSSHLDEIKILNDKLVNLYKSPTLSFQRKPFHDDEEAEAFVTKVLQKYVYKSVQMKNDFNWNPYEVELQDTSKIKHSVPLQFDLQADKIEQLHYIQHYNQVEKIFGLLELLKSKYTENYIPAGVKYYYKDSLLNYQFDKHQQDFMNCNLLKLISTVYQAHHSLELNSRLIERADRIVDWKQMVIVEKYLKLLLNRRRGEKFMKGYLQEMCQQGEFCKLFGVFVLQVMMK</sequence>
<name>A0A146KGN1_9EUKA</name>